<organism evidence="1 2">
    <name type="scientific">Klebsiella michiganensis</name>
    <dbReference type="NCBI Taxonomy" id="1134687"/>
    <lineage>
        <taxon>Bacteria</taxon>
        <taxon>Pseudomonadati</taxon>
        <taxon>Pseudomonadota</taxon>
        <taxon>Gammaproteobacteria</taxon>
        <taxon>Enterobacterales</taxon>
        <taxon>Enterobacteriaceae</taxon>
        <taxon>Klebsiella/Raoultella group</taxon>
        <taxon>Klebsiella</taxon>
    </lineage>
</organism>
<dbReference type="EMBL" id="JARTTH020000001">
    <property type="protein sequence ID" value="MEC6049739.1"/>
    <property type="molecule type" value="Genomic_DNA"/>
</dbReference>
<reference evidence="1" key="2">
    <citation type="submission" date="2024-01" db="EMBL/GenBank/DDBJ databases">
        <authorList>
            <person name="Macesic N."/>
        </authorList>
    </citation>
    <scope>NUCLEOTIDE SEQUENCE</scope>
    <source>
        <strain evidence="1">CPO078</strain>
    </source>
</reference>
<comment type="caution">
    <text evidence="1">The sequence shown here is derived from an EMBL/GenBank/DDBJ whole genome shotgun (WGS) entry which is preliminary data.</text>
</comment>
<evidence type="ECO:0000313" key="1">
    <source>
        <dbReference type="EMBL" id="MEC6049739.1"/>
    </source>
</evidence>
<dbReference type="Proteomes" id="UP001175817">
    <property type="component" value="Unassembled WGS sequence"/>
</dbReference>
<name>A0AB35W7B8_9ENTR</name>
<accession>A0AB35W7B8</accession>
<sequence>MSKKERSTLTRIERENVNRIGKAAQKQQQRLLITSLEEIPGTLIEHVEDVHSTPPSVEEWAALNDLLECSSGVYYRPRKRKV</sequence>
<evidence type="ECO:0000313" key="2">
    <source>
        <dbReference type="Proteomes" id="UP001175817"/>
    </source>
</evidence>
<dbReference type="RefSeq" id="WP_223862997.1">
    <property type="nucleotide sequence ID" value="NZ_CP089407.1"/>
</dbReference>
<gene>
    <name evidence="1" type="ORF">QAB24_004275</name>
</gene>
<protein>
    <submittedName>
        <fullName evidence="1">Uncharacterized protein</fullName>
    </submittedName>
</protein>
<proteinExistence type="predicted"/>
<dbReference type="AlphaFoldDB" id="A0AB35W7B8"/>
<reference evidence="1" key="1">
    <citation type="journal article" date="2023" name="Nat. Commun.">
        <title>Genomic dissection of endemic carbapenem resistance reveals metallo-beta-lactamase dissemination through clonal, plasmid and integron transfer.</title>
        <authorList>
            <person name="Macesic N."/>
            <person name="Hawkey J."/>
            <person name="Vezina B."/>
            <person name="Wisniewski J.A."/>
            <person name="Cottingham H."/>
            <person name="Blakeway L.V."/>
            <person name="Harshegyi T."/>
            <person name="Pragastis K."/>
            <person name="Badoordeen G.Z."/>
            <person name="Dennison A."/>
            <person name="Spelman D.W."/>
            <person name="Jenney A.W.J."/>
            <person name="Peleg A.Y."/>
        </authorList>
    </citation>
    <scope>NUCLEOTIDE SEQUENCE</scope>
    <source>
        <strain evidence="1">CPO078</strain>
    </source>
</reference>